<sequence length="843" mass="97236">MFSSRNERVSYTQKMEEPCAVSRFSVALYVHFLAAKKNEILQAEFQKLCISEKSNAENLRFLRTVHERIREKNGQYQESIRSSGTQMEELEVALGEMHSLYNCIDISAEIQKWQAKRSRDDNLCAWGKELKQTSGKLQIASMLMERLESQLYKLNCNLMEMEDNRVGILSIVTSKRQLLQQYKESKLLIAEDVLAAEIAYEEELKRSKSLEKSLNDTAQCIDAEQRDIQDTKTILNVNRSQLAELEEDKMTKEKYKTREIALVVQKKRDNIEIAAENVKAKLHQLQWLQYHHSRQRKQYTQQIAQRRHDEEVYQAYHSKNCGIMMKLEDEVSHFHRVIDQDSLQLSNLEGALHKLQAIVDTERVQFLDKIQRAELTKRSISRIQDHLQIAKDRNKYLLVTVENEKQQFEMIHEQLCLSEMEEEDKRSSIIILERSCLKRKERIGSVTAELKTKQSSVESVVQKLAPSFPGLTAMNAVDRLCKNKVNTRVIKAEKDQQAFEAEMKRNLELEDQHHKSMIENIKTHHDKLIKQKVGAFLHVQRFTYGQLLQQNELQSLQELLHLSAAKMAETEERSVESVKKTSPSYIRRKSIPPTIHQDEVLSLSEMISPTEIGVFSGAKNTLAVTVTKPNKSTRVQQPAGKKSKATSHPRCATSRSEKSGIAKSTRKDNVVMDQKIISRCQPRALFNHDSRAGSEISFTEAVSTRKELERDEESMMSTRKAKQLEIAEQKPQKELKFPCTSNHTIRLGKRRSSSPKYPSIPIVSQKKTNVKTKKRSAASRDTVKALQKCIAKDPSKDRQKKSATARKPKLFRHARGLLSRSQLASQRQRSRSDWLDDDVFSFS</sequence>
<reference evidence="3" key="1">
    <citation type="journal article" date="2011" name="PLoS Biol.">
        <title>Gene gain and loss during evolution of obligate parasitism in the white rust pathogen of Arabidopsis thaliana.</title>
        <authorList>
            <person name="Kemen E."/>
            <person name="Gardiner A."/>
            <person name="Schultz-Larsen T."/>
            <person name="Kemen A.C."/>
            <person name="Balmuth A.L."/>
            <person name="Robert-Seilaniantz A."/>
            <person name="Bailey K."/>
            <person name="Holub E."/>
            <person name="Studholme D.J."/>
            <person name="Maclean D."/>
            <person name="Jones J.D."/>
        </authorList>
    </citation>
    <scope>NUCLEOTIDE SEQUENCE</scope>
</reference>
<evidence type="ECO:0000256" key="1">
    <source>
        <dbReference type="SAM" id="Coils"/>
    </source>
</evidence>
<evidence type="ECO:0000256" key="2">
    <source>
        <dbReference type="SAM" id="MobiDB-lite"/>
    </source>
</evidence>
<evidence type="ECO:0000313" key="3">
    <source>
        <dbReference type="EMBL" id="CCA21203.1"/>
    </source>
</evidence>
<proteinExistence type="predicted"/>
<feature type="region of interest" description="Disordered" evidence="2">
    <location>
        <begin position="628"/>
        <end position="667"/>
    </location>
</feature>
<feature type="compositionally biased region" description="Low complexity" evidence="2">
    <location>
        <begin position="816"/>
        <end position="827"/>
    </location>
</feature>
<feature type="compositionally biased region" description="Basic and acidic residues" evidence="2">
    <location>
        <begin position="655"/>
        <end position="667"/>
    </location>
</feature>
<protein>
    <submittedName>
        <fullName evidence="3">AlNc14C115G6494 protein</fullName>
    </submittedName>
</protein>
<dbReference type="HOGENOM" id="CLU_337838_0_0_1"/>
<feature type="compositionally biased region" description="Basic residues" evidence="2">
    <location>
        <begin position="798"/>
        <end position="815"/>
    </location>
</feature>
<feature type="region of interest" description="Disordered" evidence="2">
    <location>
        <begin position="771"/>
        <end position="843"/>
    </location>
</feature>
<organism evidence="3">
    <name type="scientific">Albugo laibachii Nc14</name>
    <dbReference type="NCBI Taxonomy" id="890382"/>
    <lineage>
        <taxon>Eukaryota</taxon>
        <taxon>Sar</taxon>
        <taxon>Stramenopiles</taxon>
        <taxon>Oomycota</taxon>
        <taxon>Peronosporomycetes</taxon>
        <taxon>Albuginales</taxon>
        <taxon>Albuginaceae</taxon>
        <taxon>Albugo</taxon>
    </lineage>
</organism>
<reference evidence="3" key="2">
    <citation type="submission" date="2011-02" db="EMBL/GenBank/DDBJ databases">
        <authorList>
            <person name="MacLean D."/>
        </authorList>
    </citation>
    <scope>NUCLEOTIDE SEQUENCE</scope>
</reference>
<gene>
    <name evidence="3" type="primary">AlNc14C115G6494</name>
    <name evidence="3" type="ORF">ALNC14_073460</name>
</gene>
<accession>F0WIV7</accession>
<keyword evidence="1" id="KW-0175">Coiled coil</keyword>
<feature type="coiled-coil region" evidence="1">
    <location>
        <begin position="130"/>
        <end position="164"/>
    </location>
</feature>
<name>F0WIV7_9STRA</name>
<dbReference type="AlphaFoldDB" id="F0WIV7"/>
<dbReference type="EMBL" id="FR824160">
    <property type="protein sequence ID" value="CCA21203.1"/>
    <property type="molecule type" value="Genomic_DNA"/>
</dbReference>